<reference evidence="1 2" key="1">
    <citation type="submission" date="2019-09" db="EMBL/GenBank/DDBJ databases">
        <authorList>
            <person name="Cremers G."/>
        </authorList>
    </citation>
    <scope>NUCLEOTIDE SEQUENCE [LARGE SCALE GENOMIC DNA]</scope>
    <source>
        <strain evidence="1">4A</strain>
    </source>
</reference>
<dbReference type="EMBL" id="CABFVA020000066">
    <property type="protein sequence ID" value="VVM06460.1"/>
    <property type="molecule type" value="Genomic_DNA"/>
</dbReference>
<accession>A0A5E6MC22</accession>
<organism evidence="1 2">
    <name type="scientific">Methylacidimicrobium tartarophylax</name>
    <dbReference type="NCBI Taxonomy" id="1041768"/>
    <lineage>
        <taxon>Bacteria</taxon>
        <taxon>Pseudomonadati</taxon>
        <taxon>Verrucomicrobiota</taxon>
        <taxon>Methylacidimicrobium</taxon>
    </lineage>
</organism>
<name>A0A5E6MC22_9BACT</name>
<evidence type="ECO:0008006" key="3">
    <source>
        <dbReference type="Google" id="ProtNLM"/>
    </source>
</evidence>
<evidence type="ECO:0000313" key="1">
    <source>
        <dbReference type="EMBL" id="VVM06460.1"/>
    </source>
</evidence>
<dbReference type="Proteomes" id="UP000334923">
    <property type="component" value="Unassembled WGS sequence"/>
</dbReference>
<evidence type="ECO:0000313" key="2">
    <source>
        <dbReference type="Proteomes" id="UP000334923"/>
    </source>
</evidence>
<proteinExistence type="predicted"/>
<gene>
    <name evidence="1" type="ORF">MAMT_01201</name>
</gene>
<dbReference type="OrthoDB" id="193745at2"/>
<sequence length="220" mass="24051">MLPPQLVQLSSRLGLLDIPRGPRGKRLSFLEESPDPWLRRGVLSHALTELAAPGPGAGLLLSAALCFCARTSLPAALVDGADSFDPKSGLAGPTPSLLWVRCRLLREILRAADLLLRDGSFPLVWIDLSRLSPSELRRIPSTTWHRFGRLVERKGTAALLITPLPWIPEARERYRIESSLSLDRLEEPREALWQRLRLAPLRLSGSGSPGSPARLAAAAG</sequence>
<dbReference type="AlphaFoldDB" id="A0A5E6MC22"/>
<protein>
    <recommendedName>
        <fullName evidence="3">DNA recombination and repair protein Rad51-like C-terminal domain-containing protein</fullName>
    </recommendedName>
</protein>
<keyword evidence="2" id="KW-1185">Reference proteome</keyword>
<dbReference type="RefSeq" id="WP_142660063.1">
    <property type="nucleotide sequence ID" value="NZ_CABFVA020000066.1"/>
</dbReference>